<sequence length="180" mass="19656">MDMQLSLRENIFSGQDCNMVNTEQQSTRRAGHLQSIRVFGPMSSRASAKGADGNKGMCRRLSMAECSCCQEGEEITQSRLSRTLDTSVETLLSVISLDGGVSWHAETSAMVQGDLEGFCLPGNTARVFLSTRAVGSVLEDHPNTEYLSEREELVPAVNADGEGIRGRRERGQTGVEPVWE</sequence>
<keyword evidence="2" id="KW-1185">Reference proteome</keyword>
<reference evidence="1 2" key="1">
    <citation type="submission" date="2023-05" db="EMBL/GenBank/DDBJ databases">
        <title>B98-5 Cell Line De Novo Hybrid Assembly: An Optical Mapping Approach.</title>
        <authorList>
            <person name="Kananen K."/>
            <person name="Auerbach J.A."/>
            <person name="Kautto E."/>
            <person name="Blachly J.S."/>
        </authorList>
    </citation>
    <scope>NUCLEOTIDE SEQUENCE [LARGE SCALE GENOMIC DNA]</scope>
    <source>
        <strain evidence="1">B95-8</strain>
        <tissue evidence="1">Cell line</tissue>
    </source>
</reference>
<dbReference type="EMBL" id="JASSZA010000016">
    <property type="protein sequence ID" value="KAK2090781.1"/>
    <property type="molecule type" value="Genomic_DNA"/>
</dbReference>
<gene>
    <name evidence="1" type="ORF">P7K49_030065</name>
</gene>
<proteinExistence type="predicted"/>
<organism evidence="1 2">
    <name type="scientific">Saguinus oedipus</name>
    <name type="common">Cotton-top tamarin</name>
    <name type="synonym">Oedipomidas oedipus</name>
    <dbReference type="NCBI Taxonomy" id="9490"/>
    <lineage>
        <taxon>Eukaryota</taxon>
        <taxon>Metazoa</taxon>
        <taxon>Chordata</taxon>
        <taxon>Craniata</taxon>
        <taxon>Vertebrata</taxon>
        <taxon>Euteleostomi</taxon>
        <taxon>Mammalia</taxon>
        <taxon>Eutheria</taxon>
        <taxon>Euarchontoglires</taxon>
        <taxon>Primates</taxon>
        <taxon>Haplorrhini</taxon>
        <taxon>Platyrrhini</taxon>
        <taxon>Cebidae</taxon>
        <taxon>Callitrichinae</taxon>
        <taxon>Saguinus</taxon>
    </lineage>
</organism>
<evidence type="ECO:0000313" key="1">
    <source>
        <dbReference type="EMBL" id="KAK2090781.1"/>
    </source>
</evidence>
<evidence type="ECO:0000313" key="2">
    <source>
        <dbReference type="Proteomes" id="UP001266305"/>
    </source>
</evidence>
<comment type="caution">
    <text evidence="1">The sequence shown here is derived from an EMBL/GenBank/DDBJ whole genome shotgun (WGS) entry which is preliminary data.</text>
</comment>
<accession>A0ABQ9U147</accession>
<dbReference type="Proteomes" id="UP001266305">
    <property type="component" value="Unassembled WGS sequence"/>
</dbReference>
<protein>
    <submittedName>
        <fullName evidence="1">Uncharacterized protein</fullName>
    </submittedName>
</protein>
<name>A0ABQ9U147_SAGOE</name>